<evidence type="ECO:0000256" key="4">
    <source>
        <dbReference type="ARBA" id="ARBA00023136"/>
    </source>
</evidence>
<dbReference type="Proteomes" id="UP001162483">
    <property type="component" value="Unassembled WGS sequence"/>
</dbReference>
<evidence type="ECO:0000256" key="2">
    <source>
        <dbReference type="ARBA" id="ARBA00022692"/>
    </source>
</evidence>
<keyword evidence="7" id="KW-1185">Reference proteome</keyword>
<evidence type="ECO:0000256" key="1">
    <source>
        <dbReference type="ARBA" id="ARBA00004141"/>
    </source>
</evidence>
<dbReference type="Pfam" id="PF00083">
    <property type="entry name" value="Sugar_tr"/>
    <property type="match status" value="1"/>
</dbReference>
<dbReference type="InterPro" id="IPR036259">
    <property type="entry name" value="MFS_trans_sf"/>
</dbReference>
<protein>
    <submittedName>
        <fullName evidence="6">Uncharacterized protein</fullName>
    </submittedName>
</protein>
<evidence type="ECO:0000256" key="3">
    <source>
        <dbReference type="ARBA" id="ARBA00022989"/>
    </source>
</evidence>
<comment type="subcellular location">
    <subcellularLocation>
        <location evidence="1">Membrane</location>
        <topology evidence="1">Multi-pass membrane protein</topology>
    </subcellularLocation>
</comment>
<gene>
    <name evidence="6" type="ORF">SPARVUS_LOCUS15678230</name>
</gene>
<feature type="transmembrane region" description="Helical" evidence="5">
    <location>
        <begin position="209"/>
        <end position="228"/>
    </location>
</feature>
<organism evidence="6 7">
    <name type="scientific">Staurois parvus</name>
    <dbReference type="NCBI Taxonomy" id="386267"/>
    <lineage>
        <taxon>Eukaryota</taxon>
        <taxon>Metazoa</taxon>
        <taxon>Chordata</taxon>
        <taxon>Craniata</taxon>
        <taxon>Vertebrata</taxon>
        <taxon>Euteleostomi</taxon>
        <taxon>Amphibia</taxon>
        <taxon>Batrachia</taxon>
        <taxon>Anura</taxon>
        <taxon>Neobatrachia</taxon>
        <taxon>Ranoidea</taxon>
        <taxon>Ranidae</taxon>
        <taxon>Staurois</taxon>
    </lineage>
</organism>
<dbReference type="InterPro" id="IPR005828">
    <property type="entry name" value="MFS_sugar_transport-like"/>
</dbReference>
<evidence type="ECO:0000256" key="5">
    <source>
        <dbReference type="SAM" id="Phobius"/>
    </source>
</evidence>
<feature type="transmembrane region" description="Helical" evidence="5">
    <location>
        <begin position="174"/>
        <end position="197"/>
    </location>
</feature>
<dbReference type="PANTHER" id="PTHR24064">
    <property type="entry name" value="SOLUTE CARRIER FAMILY 22 MEMBER"/>
    <property type="match status" value="1"/>
</dbReference>
<reference evidence="6" key="1">
    <citation type="submission" date="2023-05" db="EMBL/GenBank/DDBJ databases">
        <authorList>
            <person name="Stuckert A."/>
        </authorList>
    </citation>
    <scope>NUCLEOTIDE SEQUENCE</scope>
</reference>
<evidence type="ECO:0000313" key="6">
    <source>
        <dbReference type="EMBL" id="CAI9618375.1"/>
    </source>
</evidence>
<sequence length="243" mass="27469">MLQLATSIPFFIYFLYSWVDPESCRWLVLHGKYEQAIKDLKKVARINRKTEEGEKLTMQSLKYDMQGEMNATHKANYSVIDLIRTPVVRRISICLSCTWFSTSFAYYGLAMDLQKFGLSIYIIQVIFGTVDIPAKFFSYFVLNYIGRRVLQASALILASAAILVNIFLSEDYHVARIVMAVFGKGCLAASFNCLYLLTGELYPTVIRQTGMGLGTVMACLGGIVAPLVQMTADYYHQTPPHYL</sequence>
<dbReference type="EMBL" id="CATNWA010020439">
    <property type="protein sequence ID" value="CAI9618375.1"/>
    <property type="molecule type" value="Genomic_DNA"/>
</dbReference>
<name>A0ABN9HDE5_9NEOB</name>
<evidence type="ECO:0000313" key="7">
    <source>
        <dbReference type="Proteomes" id="UP001162483"/>
    </source>
</evidence>
<feature type="transmembrane region" description="Helical" evidence="5">
    <location>
        <begin position="91"/>
        <end position="109"/>
    </location>
</feature>
<comment type="caution">
    <text evidence="6">The sequence shown here is derived from an EMBL/GenBank/DDBJ whole genome shotgun (WGS) entry which is preliminary data.</text>
</comment>
<proteinExistence type="predicted"/>
<dbReference type="SUPFAM" id="SSF103473">
    <property type="entry name" value="MFS general substrate transporter"/>
    <property type="match status" value="1"/>
</dbReference>
<keyword evidence="4 5" id="KW-0472">Membrane</keyword>
<accession>A0ABN9HDE5</accession>
<feature type="transmembrane region" description="Helical" evidence="5">
    <location>
        <begin position="121"/>
        <end position="142"/>
    </location>
</feature>
<keyword evidence="3 5" id="KW-1133">Transmembrane helix</keyword>
<keyword evidence="2 5" id="KW-0812">Transmembrane</keyword>
<dbReference type="Gene3D" id="1.20.1250.20">
    <property type="entry name" value="MFS general substrate transporter like domains"/>
    <property type="match status" value="1"/>
</dbReference>
<feature type="transmembrane region" description="Helical" evidence="5">
    <location>
        <begin position="149"/>
        <end position="168"/>
    </location>
</feature>